<sequence>MPESQALRGFLHRIRQALKKAYRSGFWPDGSVRIFPRAWAEGTAAKSHETFSADVGDYSPALEPTKVAVDPHDDKKFPKNGAGRYLLTQKLNEGPVHAAVRGKSLVISAGHHALICHFALEGNLLVLPRDDFEAIVADSVPGNNKNRSKANRLRSFRLPSYYLDPGARDRKDDFKINILAAVVMEEEVLIITDFSRMTQIHVVSCGQILTSEDLRPGSELWSTRLWSRFRSAPDWIVETDLALAGLDEWRDKVVREGDVMPILDVLLQVDGLGAGIGQHLANYLLFEIALHPDTPAISLCSDEAAYAQFRAHIPRFMATWKSPTYLERCASTPNTNNPLSFNTGANDHFLATYVRVYRKTQVRVPAELYDLYQSRGLLDPDHVIGTPYLKPWTCTTQQYKILPVRLFKDAQKNNRYHIILARPPSDWAKAHTESTPFTDVANAGFATTLGPASFYEPMQNKMDPNKLELLRVGKRGRPRKEERTGKAGRPRKPLTKKAIERVAAIPRSLPRSSTSADKENEPVIEEVMQSNPLRRCTRSQKLL</sequence>
<name>A0AAW0AHE7_9AGAR</name>
<feature type="compositionally biased region" description="Basic residues" evidence="1">
    <location>
        <begin position="486"/>
        <end position="495"/>
    </location>
</feature>
<protein>
    <submittedName>
        <fullName evidence="2">Uncharacterized protein</fullName>
    </submittedName>
</protein>
<feature type="region of interest" description="Disordered" evidence="1">
    <location>
        <begin position="473"/>
        <end position="543"/>
    </location>
</feature>
<gene>
    <name evidence="2" type="ORF">R3P38DRAFT_3023243</name>
</gene>
<dbReference type="AlphaFoldDB" id="A0AAW0AHE7"/>
<dbReference type="EMBL" id="JAWWNJ010000067">
    <property type="protein sequence ID" value="KAK7008497.1"/>
    <property type="molecule type" value="Genomic_DNA"/>
</dbReference>
<reference evidence="2 3" key="1">
    <citation type="journal article" date="2024" name="J Genomics">
        <title>Draft genome sequencing and assembly of Favolaschia claudopus CIRM-BRFM 2984 isolated from oak limbs.</title>
        <authorList>
            <person name="Navarro D."/>
            <person name="Drula E."/>
            <person name="Chaduli D."/>
            <person name="Cazenave R."/>
            <person name="Ahrendt S."/>
            <person name="Wang J."/>
            <person name="Lipzen A."/>
            <person name="Daum C."/>
            <person name="Barry K."/>
            <person name="Grigoriev I.V."/>
            <person name="Favel A."/>
            <person name="Rosso M.N."/>
            <person name="Martin F."/>
        </authorList>
    </citation>
    <scope>NUCLEOTIDE SEQUENCE [LARGE SCALE GENOMIC DNA]</scope>
    <source>
        <strain evidence="2 3">CIRM-BRFM 2984</strain>
    </source>
</reference>
<accession>A0AAW0AHE7</accession>
<dbReference type="Proteomes" id="UP001362999">
    <property type="component" value="Unassembled WGS sequence"/>
</dbReference>
<evidence type="ECO:0000313" key="2">
    <source>
        <dbReference type="EMBL" id="KAK7008497.1"/>
    </source>
</evidence>
<keyword evidence="3" id="KW-1185">Reference proteome</keyword>
<comment type="caution">
    <text evidence="2">The sequence shown here is derived from an EMBL/GenBank/DDBJ whole genome shotgun (WGS) entry which is preliminary data.</text>
</comment>
<evidence type="ECO:0000313" key="3">
    <source>
        <dbReference type="Proteomes" id="UP001362999"/>
    </source>
</evidence>
<proteinExistence type="predicted"/>
<organism evidence="2 3">
    <name type="scientific">Favolaschia claudopus</name>
    <dbReference type="NCBI Taxonomy" id="2862362"/>
    <lineage>
        <taxon>Eukaryota</taxon>
        <taxon>Fungi</taxon>
        <taxon>Dikarya</taxon>
        <taxon>Basidiomycota</taxon>
        <taxon>Agaricomycotina</taxon>
        <taxon>Agaricomycetes</taxon>
        <taxon>Agaricomycetidae</taxon>
        <taxon>Agaricales</taxon>
        <taxon>Marasmiineae</taxon>
        <taxon>Mycenaceae</taxon>
        <taxon>Favolaschia</taxon>
    </lineage>
</organism>
<evidence type="ECO:0000256" key="1">
    <source>
        <dbReference type="SAM" id="MobiDB-lite"/>
    </source>
</evidence>